<accession>A0A6N8T765</accession>
<organism evidence="1 2">
    <name type="scientific">Shinella zoogloeoides</name>
    <name type="common">Crabtreella saccharophila</name>
    <dbReference type="NCBI Taxonomy" id="352475"/>
    <lineage>
        <taxon>Bacteria</taxon>
        <taxon>Pseudomonadati</taxon>
        <taxon>Pseudomonadota</taxon>
        <taxon>Alphaproteobacteria</taxon>
        <taxon>Hyphomicrobiales</taxon>
        <taxon>Rhizobiaceae</taxon>
        <taxon>Shinella</taxon>
    </lineage>
</organism>
<evidence type="ECO:0000313" key="2">
    <source>
        <dbReference type="Proteomes" id="UP000440304"/>
    </source>
</evidence>
<evidence type="ECO:0000313" key="1">
    <source>
        <dbReference type="EMBL" id="MXN99121.1"/>
    </source>
</evidence>
<dbReference type="EMBL" id="WUML01000001">
    <property type="protein sequence ID" value="MXN99121.1"/>
    <property type="molecule type" value="Genomic_DNA"/>
</dbReference>
<reference evidence="1 2" key="1">
    <citation type="submission" date="2019-12" db="EMBL/GenBank/DDBJ databases">
        <title>Shinella granuli gen. nov., sp. nov., and proposal of the reclassification of Zoogloea ramigera ATCC 19623 as Shinella zoogloeoides sp. nov.</title>
        <authorList>
            <person name="Gao J."/>
        </authorList>
    </citation>
    <scope>NUCLEOTIDE SEQUENCE [LARGE SCALE GENOMIC DNA]</scope>
    <source>
        <strain evidence="1 2">DSM 287</strain>
    </source>
</reference>
<proteinExistence type="predicted"/>
<name>A0A6N8T765_SHIZO</name>
<dbReference type="AlphaFoldDB" id="A0A6N8T765"/>
<sequence>MPPLVERSFCKLERFRRIATHFDKLARNLVTAALLASTKLKLIGQQPESALALDMQHAHASLRIVWLVASERSAILLADRLIGRGSPMPRHTWNFAI</sequence>
<dbReference type="Proteomes" id="UP000440304">
    <property type="component" value="Unassembled WGS sequence"/>
</dbReference>
<dbReference type="OrthoDB" id="8781865at2"/>
<gene>
    <name evidence="1" type="ORF">GR156_02285</name>
</gene>
<protein>
    <submittedName>
        <fullName evidence="1">Transposase</fullName>
    </submittedName>
</protein>
<comment type="caution">
    <text evidence="1">The sequence shown here is derived from an EMBL/GenBank/DDBJ whole genome shotgun (WGS) entry which is preliminary data.</text>
</comment>